<keyword evidence="9" id="KW-1185">Reference proteome</keyword>
<keyword evidence="2" id="KW-0963">Cytoplasm</keyword>
<dbReference type="Proteomes" id="UP000188268">
    <property type="component" value="Unassembled WGS sequence"/>
</dbReference>
<evidence type="ECO:0000256" key="1">
    <source>
        <dbReference type="ARBA" id="ARBA00004496"/>
    </source>
</evidence>
<dbReference type="PANTHER" id="PTHR33347:SF59">
    <property type="match status" value="1"/>
</dbReference>
<evidence type="ECO:0000256" key="3">
    <source>
        <dbReference type="ARBA" id="ARBA00022712"/>
    </source>
</evidence>
<protein>
    <submittedName>
        <fullName evidence="8">Uncharacterized protein</fullName>
    </submittedName>
</protein>
<dbReference type="EMBL" id="AWWV01015468">
    <property type="protein sequence ID" value="OMO52660.1"/>
    <property type="molecule type" value="Genomic_DNA"/>
</dbReference>
<organism evidence="8 9">
    <name type="scientific">Corchorus capsularis</name>
    <name type="common">Jute</name>
    <dbReference type="NCBI Taxonomy" id="210143"/>
    <lineage>
        <taxon>Eukaryota</taxon>
        <taxon>Viridiplantae</taxon>
        <taxon>Streptophyta</taxon>
        <taxon>Embryophyta</taxon>
        <taxon>Tracheophyta</taxon>
        <taxon>Spermatophyta</taxon>
        <taxon>Magnoliopsida</taxon>
        <taxon>eudicotyledons</taxon>
        <taxon>Gunneridae</taxon>
        <taxon>Pentapetalae</taxon>
        <taxon>rosids</taxon>
        <taxon>malvids</taxon>
        <taxon>Malvales</taxon>
        <taxon>Malvaceae</taxon>
        <taxon>Grewioideae</taxon>
        <taxon>Apeibeae</taxon>
        <taxon>Corchorus</taxon>
    </lineage>
</organism>
<gene>
    <name evidence="8" type="ORF">CCACVL1_29131</name>
</gene>
<proteinExistence type="inferred from homology"/>
<evidence type="ECO:0000256" key="2">
    <source>
        <dbReference type="ARBA" id="ARBA00022490"/>
    </source>
</evidence>
<evidence type="ECO:0000313" key="8">
    <source>
        <dbReference type="EMBL" id="OMO52660.1"/>
    </source>
</evidence>
<sequence>MDPFKHFASQEGCSSSESGWTGYIASPMQEDSEYSEDNYKNNYTIKDDDDDVHGEGNSDDSTVSDASSAPSHYQYKHREGQASHGSANLKVDKGDYSSKHSSRKEAKKEAKKSTENSGKTKRRLGGLARYRK</sequence>
<dbReference type="OMA" id="NHEFKHA"/>
<dbReference type="InterPro" id="IPR044670">
    <property type="entry name" value="SOFL"/>
</dbReference>
<evidence type="ECO:0000256" key="6">
    <source>
        <dbReference type="ARBA" id="ARBA00024199"/>
    </source>
</evidence>
<accession>A0A1R3G3R9</accession>
<reference evidence="8 9" key="1">
    <citation type="submission" date="2013-09" db="EMBL/GenBank/DDBJ databases">
        <title>Corchorus capsularis genome sequencing.</title>
        <authorList>
            <person name="Alam M."/>
            <person name="Haque M.S."/>
            <person name="Islam M.S."/>
            <person name="Emdad E.M."/>
            <person name="Islam M.M."/>
            <person name="Ahmed B."/>
            <person name="Halim A."/>
            <person name="Hossen Q.M.M."/>
            <person name="Hossain M.Z."/>
            <person name="Ahmed R."/>
            <person name="Khan M.M."/>
            <person name="Islam R."/>
            <person name="Rashid M.M."/>
            <person name="Khan S.A."/>
            <person name="Rahman M.S."/>
            <person name="Alam M."/>
        </authorList>
    </citation>
    <scope>NUCLEOTIDE SEQUENCE [LARGE SCALE GENOMIC DNA]</scope>
    <source>
        <strain evidence="9">cv. CVL-1</strain>
        <tissue evidence="8">Whole seedling</tissue>
    </source>
</reference>
<name>A0A1R3G3R9_COCAP</name>
<keyword evidence="5" id="KW-0539">Nucleus</keyword>
<evidence type="ECO:0000256" key="7">
    <source>
        <dbReference type="SAM" id="MobiDB-lite"/>
    </source>
</evidence>
<feature type="compositionally biased region" description="Basic and acidic residues" evidence="7">
    <location>
        <begin position="90"/>
        <end position="114"/>
    </location>
</feature>
<comment type="caution">
    <text evidence="8">The sequence shown here is derived from an EMBL/GenBank/DDBJ whole genome shotgun (WGS) entry which is preliminary data.</text>
</comment>
<evidence type="ECO:0000256" key="4">
    <source>
        <dbReference type="ARBA" id="ARBA00022864"/>
    </source>
</evidence>
<evidence type="ECO:0000256" key="5">
    <source>
        <dbReference type="ARBA" id="ARBA00023242"/>
    </source>
</evidence>
<dbReference type="GO" id="GO:0009736">
    <property type="term" value="P:cytokinin-activated signaling pathway"/>
    <property type="evidence" value="ECO:0007669"/>
    <property type="project" value="UniProtKB-KW"/>
</dbReference>
<comment type="subcellular location">
    <subcellularLocation>
        <location evidence="1">Cytoplasm</location>
    </subcellularLocation>
</comment>
<evidence type="ECO:0000313" key="9">
    <source>
        <dbReference type="Proteomes" id="UP000188268"/>
    </source>
</evidence>
<comment type="similarity">
    <text evidence="6">Belongs to the SOFL plant protein family.</text>
</comment>
<feature type="region of interest" description="Disordered" evidence="7">
    <location>
        <begin position="1"/>
        <end position="132"/>
    </location>
</feature>
<dbReference type="Gramene" id="OMO52660">
    <property type="protein sequence ID" value="OMO52660"/>
    <property type="gene ID" value="CCACVL1_29131"/>
</dbReference>
<dbReference type="OrthoDB" id="1738616at2759"/>
<dbReference type="AlphaFoldDB" id="A0A1R3G3R9"/>
<feature type="compositionally biased region" description="Low complexity" evidence="7">
    <location>
        <begin position="59"/>
        <end position="71"/>
    </location>
</feature>
<keyword evidence="4" id="KW-0932">Cytokinin signaling pathway</keyword>
<dbReference type="GO" id="GO:0009691">
    <property type="term" value="P:cytokinin biosynthetic process"/>
    <property type="evidence" value="ECO:0007669"/>
    <property type="project" value="UniProtKB-KW"/>
</dbReference>
<feature type="compositionally biased region" description="Basic residues" evidence="7">
    <location>
        <begin position="119"/>
        <end position="132"/>
    </location>
</feature>
<dbReference type="PANTHER" id="PTHR33347">
    <property type="entry name" value="OSJNBA0091C07.3 PROTEIN"/>
    <property type="match status" value="1"/>
</dbReference>
<dbReference type="GO" id="GO:0005737">
    <property type="term" value="C:cytoplasm"/>
    <property type="evidence" value="ECO:0007669"/>
    <property type="project" value="UniProtKB-SubCell"/>
</dbReference>
<keyword evidence="3" id="KW-0203">Cytokinin biosynthesis</keyword>